<gene>
    <name evidence="1" type="ORF">DCAR_0522525</name>
</gene>
<dbReference type="EMBL" id="CP093347">
    <property type="protein sequence ID" value="WOH03131.1"/>
    <property type="molecule type" value="Genomic_DNA"/>
</dbReference>
<keyword evidence="2" id="KW-1185">Reference proteome</keyword>
<dbReference type="Gramene" id="KZM96455">
    <property type="protein sequence ID" value="KZM96455"/>
    <property type="gene ID" value="DCAR_019697"/>
</dbReference>
<evidence type="ECO:0000313" key="2">
    <source>
        <dbReference type="Proteomes" id="UP000077755"/>
    </source>
</evidence>
<evidence type="ECO:0000313" key="1">
    <source>
        <dbReference type="EMBL" id="WOH03131.1"/>
    </source>
</evidence>
<organism evidence="1 2">
    <name type="scientific">Daucus carota subsp. sativus</name>
    <name type="common">Carrot</name>
    <dbReference type="NCBI Taxonomy" id="79200"/>
    <lineage>
        <taxon>Eukaryota</taxon>
        <taxon>Viridiplantae</taxon>
        <taxon>Streptophyta</taxon>
        <taxon>Embryophyta</taxon>
        <taxon>Tracheophyta</taxon>
        <taxon>Spermatophyta</taxon>
        <taxon>Magnoliopsida</taxon>
        <taxon>eudicotyledons</taxon>
        <taxon>Gunneridae</taxon>
        <taxon>Pentapetalae</taxon>
        <taxon>asterids</taxon>
        <taxon>campanulids</taxon>
        <taxon>Apiales</taxon>
        <taxon>Apiaceae</taxon>
        <taxon>Apioideae</taxon>
        <taxon>Scandiceae</taxon>
        <taxon>Daucinae</taxon>
        <taxon>Daucus</taxon>
        <taxon>Daucus sect. Daucus</taxon>
    </lineage>
</organism>
<dbReference type="AlphaFoldDB" id="A0A164ZV19"/>
<accession>A0A164ZV19</accession>
<reference evidence="1" key="1">
    <citation type="journal article" date="2016" name="Nat. Genet.">
        <title>A high-quality carrot genome assembly provides new insights into carotenoid accumulation and asterid genome evolution.</title>
        <authorList>
            <person name="Iorizzo M."/>
            <person name="Ellison S."/>
            <person name="Senalik D."/>
            <person name="Zeng P."/>
            <person name="Satapoomin P."/>
            <person name="Huang J."/>
            <person name="Bowman M."/>
            <person name="Iovene M."/>
            <person name="Sanseverino W."/>
            <person name="Cavagnaro P."/>
            <person name="Yildiz M."/>
            <person name="Macko-Podgorni A."/>
            <person name="Moranska E."/>
            <person name="Grzebelus E."/>
            <person name="Grzebelus D."/>
            <person name="Ashrafi H."/>
            <person name="Zheng Z."/>
            <person name="Cheng S."/>
            <person name="Spooner D."/>
            <person name="Van Deynze A."/>
            <person name="Simon P."/>
        </authorList>
    </citation>
    <scope>NUCLEOTIDE SEQUENCE</scope>
    <source>
        <tissue evidence="1">Leaf</tissue>
    </source>
</reference>
<proteinExistence type="predicted"/>
<reference evidence="1" key="2">
    <citation type="submission" date="2022-03" db="EMBL/GenBank/DDBJ databases">
        <title>Draft title - Genomic analysis of global carrot germplasm unveils the trajectory of domestication and the origin of high carotenoid orange carrot.</title>
        <authorList>
            <person name="Iorizzo M."/>
            <person name="Ellison S."/>
            <person name="Senalik D."/>
            <person name="Macko-Podgorni A."/>
            <person name="Grzebelus D."/>
            <person name="Bostan H."/>
            <person name="Rolling W."/>
            <person name="Curaba J."/>
            <person name="Simon P."/>
        </authorList>
    </citation>
    <scope>NUCLEOTIDE SEQUENCE</scope>
    <source>
        <tissue evidence="1">Leaf</tissue>
    </source>
</reference>
<name>A0A164ZV19_DAUCS</name>
<dbReference type="Proteomes" id="UP000077755">
    <property type="component" value="Chromosome 5"/>
</dbReference>
<sequence length="69" mass="8142">MVTEMQENMYDLCNLPYQKFASSIYSCLKDEYTNTHLKEDDGRMRIEVISGLSKDIWLDKNKQPDISFT</sequence>
<protein>
    <submittedName>
        <fullName evidence="1">Uncharacterized protein</fullName>
    </submittedName>
</protein>